<comment type="cofactor">
    <cofactor evidence="2 12">
        <name>Cu(2+)</name>
        <dbReference type="ChEBI" id="CHEBI:29036"/>
    </cofactor>
</comment>
<evidence type="ECO:0000256" key="8">
    <source>
        <dbReference type="ARBA" id="ARBA00022737"/>
    </source>
</evidence>
<feature type="binding site" description="type 1 copper site" evidence="12">
    <location>
        <position position="268"/>
    </location>
    <ligand>
        <name>Cu cation</name>
        <dbReference type="ChEBI" id="CHEBI:23378"/>
        <label>1</label>
    </ligand>
</feature>
<dbReference type="InterPro" id="IPR011707">
    <property type="entry name" value="Cu-oxidase-like_N"/>
</dbReference>
<dbReference type="InterPro" id="IPR001287">
    <property type="entry name" value="NO2-reductase_Cu"/>
</dbReference>
<feature type="binding site" description="type 1 copper site" evidence="12">
    <location>
        <position position="303"/>
    </location>
    <ligand>
        <name>Cu cation</name>
        <dbReference type="ChEBI" id="CHEBI:23378"/>
        <label>1</label>
    </ligand>
</feature>
<feature type="domain" description="Plastocyanin-like" evidence="14">
    <location>
        <begin position="219"/>
        <end position="326"/>
    </location>
</feature>
<dbReference type="AlphaFoldDB" id="A0A7K0CHH1"/>
<evidence type="ECO:0000256" key="2">
    <source>
        <dbReference type="ARBA" id="ARBA00001973"/>
    </source>
</evidence>
<dbReference type="Gene3D" id="2.60.40.420">
    <property type="entry name" value="Cupredoxins - blue copper proteins"/>
    <property type="match status" value="3"/>
</dbReference>
<keyword evidence="13" id="KW-0472">Membrane</keyword>
<comment type="catalytic activity">
    <reaction evidence="11">
        <text>nitric oxide + Fe(III)-[cytochrome c] + H2O = Fe(II)-[cytochrome c] + nitrite + 2 H(+)</text>
        <dbReference type="Rhea" id="RHEA:15233"/>
        <dbReference type="Rhea" id="RHEA-COMP:10350"/>
        <dbReference type="Rhea" id="RHEA-COMP:14399"/>
        <dbReference type="ChEBI" id="CHEBI:15377"/>
        <dbReference type="ChEBI" id="CHEBI:15378"/>
        <dbReference type="ChEBI" id="CHEBI:16301"/>
        <dbReference type="ChEBI" id="CHEBI:16480"/>
        <dbReference type="ChEBI" id="CHEBI:29033"/>
        <dbReference type="ChEBI" id="CHEBI:29034"/>
        <dbReference type="EC" id="1.7.2.1"/>
    </reaction>
</comment>
<protein>
    <recommendedName>
        <fullName evidence="6">Copper-containing nitrite reductase</fullName>
        <ecNumber evidence="5">1.7.2.1</ecNumber>
    </recommendedName>
</protein>
<keyword evidence="7 12" id="KW-0479">Metal-binding</keyword>
<keyword evidence="8" id="KW-0677">Repeat</keyword>
<dbReference type="OrthoDB" id="345021at2"/>
<dbReference type="Pfam" id="PF07732">
    <property type="entry name" value="Cu-oxidase_3"/>
    <property type="match status" value="1"/>
</dbReference>
<accession>A0A7K0CHH1</accession>
<evidence type="ECO:0000256" key="4">
    <source>
        <dbReference type="ARBA" id="ARBA00011233"/>
    </source>
</evidence>
<comment type="caution">
    <text evidence="15">The sequence shown here is derived from an EMBL/GenBank/DDBJ whole genome shotgun (WGS) entry which is preliminary data.</text>
</comment>
<keyword evidence="13" id="KW-1133">Transmembrane helix</keyword>
<dbReference type="Proteomes" id="UP000466345">
    <property type="component" value="Unassembled WGS sequence"/>
</dbReference>
<feature type="binding site" description="type 1 copper site" evidence="12">
    <location>
        <position position="454"/>
    </location>
    <ligand>
        <name>Cu cation</name>
        <dbReference type="ChEBI" id="CHEBI:23378"/>
        <label>1</label>
    </ligand>
</feature>
<comment type="subunit">
    <text evidence="4">Homotrimer.</text>
</comment>
<dbReference type="InterPro" id="IPR045087">
    <property type="entry name" value="Cu-oxidase_fam"/>
</dbReference>
<evidence type="ECO:0000256" key="6">
    <source>
        <dbReference type="ARBA" id="ARBA00017290"/>
    </source>
</evidence>
<keyword evidence="9" id="KW-0560">Oxidoreductase</keyword>
<organism evidence="15 16">
    <name type="scientific">Streptomyces smaragdinus</name>
    <dbReference type="NCBI Taxonomy" id="2585196"/>
    <lineage>
        <taxon>Bacteria</taxon>
        <taxon>Bacillati</taxon>
        <taxon>Actinomycetota</taxon>
        <taxon>Actinomycetes</taxon>
        <taxon>Kitasatosporales</taxon>
        <taxon>Streptomycetaceae</taxon>
        <taxon>Streptomyces</taxon>
    </lineage>
</organism>
<gene>
    <name evidence="15" type="ORF">SRB5_30700</name>
</gene>
<comment type="similarity">
    <text evidence="3">Belongs to the multicopper oxidase family.</text>
</comment>
<dbReference type="SUPFAM" id="SSF49503">
    <property type="entry name" value="Cupredoxins"/>
    <property type="match status" value="3"/>
</dbReference>
<dbReference type="EMBL" id="WEGJ01000009">
    <property type="protein sequence ID" value="MQY12931.1"/>
    <property type="molecule type" value="Genomic_DNA"/>
</dbReference>
<feature type="transmembrane region" description="Helical" evidence="13">
    <location>
        <begin position="24"/>
        <end position="46"/>
    </location>
</feature>
<feature type="binding site" description="type 1 copper site" evidence="12">
    <location>
        <position position="316"/>
    </location>
    <ligand>
        <name>Cu cation</name>
        <dbReference type="ChEBI" id="CHEBI:23378"/>
        <label>1</label>
    </ligand>
</feature>
<evidence type="ECO:0000256" key="11">
    <source>
        <dbReference type="ARBA" id="ARBA00049340"/>
    </source>
</evidence>
<proteinExistence type="inferred from homology"/>
<evidence type="ECO:0000313" key="15">
    <source>
        <dbReference type="EMBL" id="MQY12931.1"/>
    </source>
</evidence>
<feature type="binding site" description="type 1 copper site" evidence="12">
    <location>
        <position position="311"/>
    </location>
    <ligand>
        <name>Cu cation</name>
        <dbReference type="ChEBI" id="CHEBI:23378"/>
        <label>1</label>
    </ligand>
</feature>
<evidence type="ECO:0000256" key="12">
    <source>
        <dbReference type="PIRSR" id="PIRSR601287-1"/>
    </source>
</evidence>
<evidence type="ECO:0000256" key="5">
    <source>
        <dbReference type="ARBA" id="ARBA00011882"/>
    </source>
</evidence>
<feature type="binding site" description="type 1 copper site" evidence="12">
    <location>
        <position position="263"/>
    </location>
    <ligand>
        <name>Cu cation</name>
        <dbReference type="ChEBI" id="CHEBI:23378"/>
        <label>1</label>
    </ligand>
</feature>
<evidence type="ECO:0000256" key="1">
    <source>
        <dbReference type="ARBA" id="ARBA00001960"/>
    </source>
</evidence>
<dbReference type="InterPro" id="IPR008972">
    <property type="entry name" value="Cupredoxin"/>
</dbReference>
<dbReference type="CDD" id="cd11020">
    <property type="entry name" value="CuRO_1_CuNIR"/>
    <property type="match status" value="1"/>
</dbReference>
<dbReference type="GO" id="GO:0005507">
    <property type="term" value="F:copper ion binding"/>
    <property type="evidence" value="ECO:0007669"/>
    <property type="project" value="InterPro"/>
</dbReference>
<sequence length="482" mass="50234">MSISTDPPSADTPSNRLLRLARPLTPVVSVALTLGLLAGLILVGVFRSDDPSGAAAPGAGPHTVAAAGTGTDVAPVSFDIELGDLYIKPAAIEVPAGAEVTLHVTNKGSQDHNIALEGADPQTFESGTTGELTWAPFTESAVAWCTVAGHKDAGMVLAVNVKGATAPAHSGDTKSAAADNDAVIDANAKPSPKWKAVDPSLPAADPARLHQVTFTAREKKNEVAPGVTQLQWTFNGTAPGPTLRGKVGDTFRVTLKNAGTMNHSIDFHASLVDPTVEMRQIKPGESLVYEFKAEYAGIFTYHCGAAPMIQHMSNGMYGAVIIDPPKLPKVDKEFVLVHSELNLGPEGGVGDLKKMLAGQSDGVAFNGYYNQYAYAPIKVAVGDRVRIWVDNAAINEPLAFHIVGQIWDTVYKEGEYLLKRTGAGGSQTLDLSTTQGGFVEFTAAKAGTYTIVNHVMKSLSRGGAGTFVVGDGGGAAKGATGH</sequence>
<evidence type="ECO:0000256" key="9">
    <source>
        <dbReference type="ARBA" id="ARBA00023002"/>
    </source>
</evidence>
<dbReference type="RefSeq" id="WP_153452518.1">
    <property type="nucleotide sequence ID" value="NZ_WEGJ01000009.1"/>
</dbReference>
<reference evidence="15 16" key="1">
    <citation type="submission" date="2019-10" db="EMBL/GenBank/DDBJ databases">
        <title>Streptomyces smaragdinus sp. nov. and Streptomyces fabii sp. nov., isolated from the gut of fungus growing-termite Macrotermes natalensis.</title>
        <authorList>
            <person name="Schwitalla J."/>
            <person name="Benndorf R."/>
            <person name="Martin K."/>
            <person name="De Beer W."/>
            <person name="Kaster A.-K."/>
            <person name="Vollmers J."/>
            <person name="Poulsen M."/>
            <person name="Beemelmanns C."/>
        </authorList>
    </citation>
    <scope>NUCLEOTIDE SEQUENCE [LARGE SCALE GENOMIC DNA]</scope>
    <source>
        <strain evidence="15 16">RB5</strain>
    </source>
</reference>
<keyword evidence="16" id="KW-1185">Reference proteome</keyword>
<evidence type="ECO:0000256" key="10">
    <source>
        <dbReference type="ARBA" id="ARBA00023008"/>
    </source>
</evidence>
<dbReference type="PANTHER" id="PTHR11709:SF394">
    <property type="entry name" value="FI03373P-RELATED"/>
    <property type="match status" value="1"/>
</dbReference>
<dbReference type="EC" id="1.7.2.1" evidence="5"/>
<keyword evidence="13" id="KW-0812">Transmembrane</keyword>
<evidence type="ECO:0000256" key="3">
    <source>
        <dbReference type="ARBA" id="ARBA00010609"/>
    </source>
</evidence>
<dbReference type="PANTHER" id="PTHR11709">
    <property type="entry name" value="MULTI-COPPER OXIDASE"/>
    <property type="match status" value="1"/>
</dbReference>
<dbReference type="PRINTS" id="PR00695">
    <property type="entry name" value="CUNO2RDTASE"/>
</dbReference>
<evidence type="ECO:0000256" key="13">
    <source>
        <dbReference type="SAM" id="Phobius"/>
    </source>
</evidence>
<keyword evidence="10 12" id="KW-0186">Copper</keyword>
<comment type="cofactor">
    <cofactor evidence="1 12">
        <name>Cu(+)</name>
        <dbReference type="ChEBI" id="CHEBI:49552"/>
    </cofactor>
</comment>
<dbReference type="GO" id="GO:0050421">
    <property type="term" value="F:nitrite reductase (NO-forming) activity"/>
    <property type="evidence" value="ECO:0007669"/>
    <property type="project" value="UniProtKB-EC"/>
</dbReference>
<name>A0A7K0CHH1_9ACTN</name>
<evidence type="ECO:0000256" key="7">
    <source>
        <dbReference type="ARBA" id="ARBA00022723"/>
    </source>
</evidence>
<evidence type="ECO:0000313" key="16">
    <source>
        <dbReference type="Proteomes" id="UP000466345"/>
    </source>
</evidence>
<feature type="binding site" description="type 1 copper site" evidence="12">
    <location>
        <position position="302"/>
    </location>
    <ligand>
        <name>Cu cation</name>
        <dbReference type="ChEBI" id="CHEBI:23378"/>
        <label>1</label>
    </ligand>
</feature>
<evidence type="ECO:0000259" key="14">
    <source>
        <dbReference type="Pfam" id="PF07732"/>
    </source>
</evidence>